<dbReference type="OrthoDB" id="6028059at2"/>
<evidence type="ECO:0000256" key="3">
    <source>
        <dbReference type="SAM" id="MobiDB-lite"/>
    </source>
</evidence>
<organism evidence="4 5">
    <name type="scientific">Luteimonas viscosa</name>
    <dbReference type="NCBI Taxonomy" id="1132694"/>
    <lineage>
        <taxon>Bacteria</taxon>
        <taxon>Pseudomonadati</taxon>
        <taxon>Pseudomonadota</taxon>
        <taxon>Gammaproteobacteria</taxon>
        <taxon>Lysobacterales</taxon>
        <taxon>Lysobacteraceae</taxon>
        <taxon>Luteimonas</taxon>
    </lineage>
</organism>
<comment type="caution">
    <text evidence="4">The sequence shown here is derived from an EMBL/GenBank/DDBJ whole genome shotgun (WGS) entry which is preliminary data.</text>
</comment>
<comment type="similarity">
    <text evidence="1">Belongs to the short-chain dehydrogenases/reductases (SDR) family.</text>
</comment>
<dbReference type="EMBL" id="VTFT01000001">
    <property type="protein sequence ID" value="TYT26634.1"/>
    <property type="molecule type" value="Genomic_DNA"/>
</dbReference>
<dbReference type="Pfam" id="PF13561">
    <property type="entry name" value="adh_short_C2"/>
    <property type="match status" value="1"/>
</dbReference>
<evidence type="ECO:0000313" key="5">
    <source>
        <dbReference type="Proteomes" id="UP000324973"/>
    </source>
</evidence>
<protein>
    <submittedName>
        <fullName evidence="4">SDR family oxidoreductase</fullName>
    </submittedName>
</protein>
<name>A0A5D4XRE7_9GAMM</name>
<dbReference type="PANTHER" id="PTHR43669">
    <property type="entry name" value="5-KETO-D-GLUCONATE 5-REDUCTASE"/>
    <property type="match status" value="1"/>
</dbReference>
<dbReference type="Gene3D" id="3.40.50.720">
    <property type="entry name" value="NAD(P)-binding Rossmann-like Domain"/>
    <property type="match status" value="1"/>
</dbReference>
<evidence type="ECO:0000256" key="2">
    <source>
        <dbReference type="ARBA" id="ARBA00023002"/>
    </source>
</evidence>
<dbReference type="PANTHER" id="PTHR43669:SF12">
    <property type="entry name" value="BLR5618 PROTEIN"/>
    <property type="match status" value="1"/>
</dbReference>
<dbReference type="InterPro" id="IPR036291">
    <property type="entry name" value="NAD(P)-bd_dom_sf"/>
</dbReference>
<keyword evidence="5" id="KW-1185">Reference proteome</keyword>
<evidence type="ECO:0000256" key="1">
    <source>
        <dbReference type="ARBA" id="ARBA00006484"/>
    </source>
</evidence>
<dbReference type="Proteomes" id="UP000324973">
    <property type="component" value="Unassembled WGS sequence"/>
</dbReference>
<feature type="region of interest" description="Disordered" evidence="3">
    <location>
        <begin position="1"/>
        <end position="46"/>
    </location>
</feature>
<dbReference type="InterPro" id="IPR002347">
    <property type="entry name" value="SDR_fam"/>
</dbReference>
<reference evidence="4 5" key="1">
    <citation type="submission" date="2019-08" db="EMBL/GenBank/DDBJ databases">
        <title>Luteimonas viscosus sp. nov., isolated from soil of a sunflower field.</title>
        <authorList>
            <person name="Jianli Z."/>
            <person name="Ying Z."/>
        </authorList>
    </citation>
    <scope>NUCLEOTIDE SEQUENCE [LARGE SCALE GENOMIC DNA]</scope>
    <source>
        <strain evidence="4 5">XBU10</strain>
    </source>
</reference>
<dbReference type="AlphaFoldDB" id="A0A5D4XRE7"/>
<dbReference type="SUPFAM" id="SSF51735">
    <property type="entry name" value="NAD(P)-binding Rossmann-fold domains"/>
    <property type="match status" value="1"/>
</dbReference>
<dbReference type="GO" id="GO:0016491">
    <property type="term" value="F:oxidoreductase activity"/>
    <property type="evidence" value="ECO:0007669"/>
    <property type="project" value="UniProtKB-KW"/>
</dbReference>
<gene>
    <name evidence="4" type="ORF">FZO89_10400</name>
</gene>
<accession>A0A5D4XRE7</accession>
<keyword evidence="2" id="KW-0560">Oxidoreductase</keyword>
<proteinExistence type="inferred from homology"/>
<evidence type="ECO:0000313" key="4">
    <source>
        <dbReference type="EMBL" id="TYT26634.1"/>
    </source>
</evidence>
<sequence>MVLAARRGGHRGPDAGPAVAGRPGVRSGPFFRKRHDFGRNNPVSRTIEPGTMPRALVVLGAGGGIGRGVVEAAVEAGHAVVAVGLDEAGRLALLERHPRADVVAMAAPIASDADAAALATRLRGMGCVIDGVVASLAGEHPCGRLIDEPADVLQRALDQDLLPHLFAARHLLPLLGAGASGYVLVGGPGGRYPWAGYGHCSIAAAALRMMARVLHDEAARHGQRVQLLSLDAPVAGAREKNRSAGASDQAVAVGRRALSMLDAARGRRPAPILDYSDAMTSQVIARAPLRAPSSHPSAERHAADDALLPARDLRAARALLDSIVSPTSPGSLHDEHC</sequence>